<dbReference type="EMBL" id="CP003653">
    <property type="protein sequence ID" value="AFZ35972.1"/>
    <property type="molecule type" value="Genomic_DNA"/>
</dbReference>
<proteinExistence type="predicted"/>
<dbReference type="RefSeq" id="WP_015193640.1">
    <property type="nucleotide sequence ID" value="NC_019748.1"/>
</dbReference>
<dbReference type="PATRIC" id="fig|111780.3.peg.2534"/>
<protein>
    <recommendedName>
        <fullName evidence="3">DNA phosphorothioation-associated methyltransferase</fullName>
    </recommendedName>
</protein>
<reference evidence="2" key="1">
    <citation type="journal article" date="2013" name="Proc. Natl. Acad. Sci. U.S.A.">
        <title>Improving the coverage of the cyanobacterial phylum using diversity-driven genome sequencing.</title>
        <authorList>
            <person name="Shih P.M."/>
            <person name="Wu D."/>
            <person name="Latifi A."/>
            <person name="Axen S.D."/>
            <person name="Fewer D.P."/>
            <person name="Talla E."/>
            <person name="Calteau A."/>
            <person name="Cai F."/>
            <person name="Tandeau de Marsac N."/>
            <person name="Rippka R."/>
            <person name="Herdman M."/>
            <person name="Sivonen K."/>
            <person name="Coursin T."/>
            <person name="Laurent T."/>
            <person name="Goodwin L."/>
            <person name="Nolan M."/>
            <person name="Davenport K.W."/>
            <person name="Han C.S."/>
            <person name="Rubin E.M."/>
            <person name="Eisen J.A."/>
            <person name="Woyke T."/>
            <person name="Gugger M."/>
            <person name="Kerfeld C.A."/>
        </authorList>
    </citation>
    <scope>NUCLEOTIDE SEQUENCE [LARGE SCALE GENOMIC DNA]</scope>
    <source>
        <strain evidence="2">ATCC 29371 / PCC 7437</strain>
    </source>
</reference>
<sequence>MLKSLEQFSTIVDCCQNSQIGKLLPTALYVHTCALKILDPILQDYEYEAKKLAQDQIEGATLVKFGTDRPKISYLFYPDFDSDPHPALQKSIIVDLINQEVSQRNYHNSDNPPILHRKETFVPQDYFLYQEFKELTREEVALGLLDNSRYIGTFQEWQQLLLQQGIDFAGHHLVCPINPLSRQKRTLAIERHKAALPRKDLSRPVRLALEAGLFTEETTFFDYGCGYGSDVEKIRDRGYSSYGWDPYYYPENSLTSADIVNLGYIINVVEDLAERREALLNAWQLTNRVLIVSAQVLIDDRQRGLVAYNDGIITNRNTFQKYFQQEELKIYIDQVLKVDAIPASLGIYFVFKDSSQAEAFLASRFYSRVNTPRVAIKVRNFEDYQELLTPLMEFFARKGRLPAKRELAQEEAIKAEFGTYRRAFKLVLQATNVDEWDAITEQRRQDLLIYLALAKFNNRPSPQKLAPDLREDFKALFGSYKVACLFADQLLFSVGNLNKIAYLCHNSSYGKKLKNALVIHASTLGKLEPLLRLYEGCASRNFSRFEDANVIKLYCDQPKITYLFYPDFDTAPFPALHSTMEVNLSTLEIVYRDYSRRVPPLRLEQKSALITPDYPFYQQFMEERYIYS</sequence>
<dbReference type="KEGG" id="scs:Sta7437_2435"/>
<evidence type="ECO:0008006" key="3">
    <source>
        <dbReference type="Google" id="ProtNLM"/>
    </source>
</evidence>
<dbReference type="eggNOG" id="COG0500">
    <property type="taxonomic scope" value="Bacteria"/>
</dbReference>
<dbReference type="HOGENOM" id="CLU_012555_0_0_3"/>
<gene>
    <name evidence="1" type="ordered locus">Sta7437_2435</name>
</gene>
<dbReference type="STRING" id="111780.Sta7437_2435"/>
<keyword evidence="2" id="KW-1185">Reference proteome</keyword>
<name>K9XWC8_STAC7</name>
<evidence type="ECO:0000313" key="2">
    <source>
        <dbReference type="Proteomes" id="UP000010473"/>
    </source>
</evidence>
<organism evidence="1 2">
    <name type="scientific">Stanieria cyanosphaera (strain ATCC 29371 / PCC 7437)</name>
    <dbReference type="NCBI Taxonomy" id="111780"/>
    <lineage>
        <taxon>Bacteria</taxon>
        <taxon>Bacillati</taxon>
        <taxon>Cyanobacteriota</taxon>
        <taxon>Cyanophyceae</taxon>
        <taxon>Pleurocapsales</taxon>
        <taxon>Dermocarpellaceae</taxon>
        <taxon>Stanieria</taxon>
    </lineage>
</organism>
<accession>K9XWC8</accession>
<dbReference type="Proteomes" id="UP000010473">
    <property type="component" value="Chromosome"/>
</dbReference>
<dbReference type="AlphaFoldDB" id="K9XWC8"/>
<dbReference type="InterPro" id="IPR024019">
    <property type="entry name" value="CHP04096"/>
</dbReference>
<dbReference type="NCBIfam" id="TIGR04096">
    <property type="entry name" value="dnd_rel_methyl"/>
    <property type="match status" value="2"/>
</dbReference>
<evidence type="ECO:0000313" key="1">
    <source>
        <dbReference type="EMBL" id="AFZ35972.1"/>
    </source>
</evidence>
<dbReference type="OrthoDB" id="224775at2"/>